<dbReference type="PROSITE" id="PS51318">
    <property type="entry name" value="TAT"/>
    <property type="match status" value="1"/>
</dbReference>
<feature type="domain" description="Major facilitator superfamily (MFS) profile" evidence="8">
    <location>
        <begin position="1"/>
        <end position="151"/>
    </location>
</feature>
<dbReference type="PANTHER" id="PTHR42718">
    <property type="entry name" value="MAJOR FACILITATOR SUPERFAMILY MULTIDRUG TRANSPORTER MFSC"/>
    <property type="match status" value="1"/>
</dbReference>
<evidence type="ECO:0000256" key="4">
    <source>
        <dbReference type="ARBA" id="ARBA00022692"/>
    </source>
</evidence>
<evidence type="ECO:0000313" key="9">
    <source>
        <dbReference type="EMBL" id="MFD0884798.1"/>
    </source>
</evidence>
<dbReference type="InterPro" id="IPR020846">
    <property type="entry name" value="MFS_dom"/>
</dbReference>
<dbReference type="Pfam" id="PF07690">
    <property type="entry name" value="MFS_1"/>
    <property type="match status" value="1"/>
</dbReference>
<sequence length="151" mass="15709">MSPTRRSLTPDHDVALGDRIGRRRLLLIGAVGSAAASVLGALASAPWMLILARALLGVAGATIMPSTLSIIRNMFLDRDQRRTEMAVWAAMGSAGAAAGFGMLLFLTPQTPPFAIAISLFLVGLGAGVGLTLTNDIIMSSARRSTPGRPQP</sequence>
<dbReference type="Proteomes" id="UP001597024">
    <property type="component" value="Unassembled WGS sequence"/>
</dbReference>
<keyword evidence="6 7" id="KW-0472">Membrane</keyword>
<evidence type="ECO:0000256" key="5">
    <source>
        <dbReference type="ARBA" id="ARBA00022989"/>
    </source>
</evidence>
<comment type="caution">
    <text evidence="9">The sequence shown here is derived from an EMBL/GenBank/DDBJ whole genome shotgun (WGS) entry which is preliminary data.</text>
</comment>
<evidence type="ECO:0000256" key="6">
    <source>
        <dbReference type="ARBA" id="ARBA00023136"/>
    </source>
</evidence>
<comment type="subcellular location">
    <subcellularLocation>
        <location evidence="1">Cell membrane</location>
        <topology evidence="1">Multi-pass membrane protein</topology>
    </subcellularLocation>
</comment>
<feature type="transmembrane region" description="Helical" evidence="7">
    <location>
        <begin position="25"/>
        <end position="48"/>
    </location>
</feature>
<keyword evidence="5 7" id="KW-1133">Transmembrane helix</keyword>
<evidence type="ECO:0000256" key="2">
    <source>
        <dbReference type="ARBA" id="ARBA00022448"/>
    </source>
</evidence>
<proteinExistence type="predicted"/>
<organism evidence="9 10">
    <name type="scientific">Streptosporangium algeriense</name>
    <dbReference type="NCBI Taxonomy" id="1682748"/>
    <lineage>
        <taxon>Bacteria</taxon>
        <taxon>Bacillati</taxon>
        <taxon>Actinomycetota</taxon>
        <taxon>Actinomycetes</taxon>
        <taxon>Streptosporangiales</taxon>
        <taxon>Streptosporangiaceae</taxon>
        <taxon>Streptosporangium</taxon>
    </lineage>
</organism>
<feature type="transmembrane region" description="Helical" evidence="7">
    <location>
        <begin position="54"/>
        <end position="75"/>
    </location>
</feature>
<dbReference type="SUPFAM" id="SSF103473">
    <property type="entry name" value="MFS general substrate transporter"/>
    <property type="match status" value="1"/>
</dbReference>
<dbReference type="Gene3D" id="1.20.1250.20">
    <property type="entry name" value="MFS general substrate transporter like domains"/>
    <property type="match status" value="1"/>
</dbReference>
<evidence type="ECO:0000259" key="8">
    <source>
        <dbReference type="PROSITE" id="PS50850"/>
    </source>
</evidence>
<dbReference type="PROSITE" id="PS50850">
    <property type="entry name" value="MFS"/>
    <property type="match status" value="1"/>
</dbReference>
<reference evidence="10" key="1">
    <citation type="journal article" date="2019" name="Int. J. Syst. Evol. Microbiol.">
        <title>The Global Catalogue of Microorganisms (GCM) 10K type strain sequencing project: providing services to taxonomists for standard genome sequencing and annotation.</title>
        <authorList>
            <consortium name="The Broad Institute Genomics Platform"/>
            <consortium name="The Broad Institute Genome Sequencing Center for Infectious Disease"/>
            <person name="Wu L."/>
            <person name="Ma J."/>
        </authorList>
    </citation>
    <scope>NUCLEOTIDE SEQUENCE [LARGE SCALE GENOMIC DNA]</scope>
    <source>
        <strain evidence="10">CCUG 62974</strain>
    </source>
</reference>
<evidence type="ECO:0000313" key="10">
    <source>
        <dbReference type="Proteomes" id="UP001597024"/>
    </source>
</evidence>
<accession>A0ABW3DQ82</accession>
<gene>
    <name evidence="9" type="ORF">ACFQ08_09585</name>
</gene>
<feature type="transmembrane region" description="Helical" evidence="7">
    <location>
        <begin position="87"/>
        <end position="107"/>
    </location>
</feature>
<evidence type="ECO:0000256" key="3">
    <source>
        <dbReference type="ARBA" id="ARBA00022475"/>
    </source>
</evidence>
<dbReference type="InterPro" id="IPR036259">
    <property type="entry name" value="MFS_trans_sf"/>
</dbReference>
<name>A0ABW3DQ82_9ACTN</name>
<dbReference type="InterPro" id="IPR006311">
    <property type="entry name" value="TAT_signal"/>
</dbReference>
<keyword evidence="4 7" id="KW-0812">Transmembrane</keyword>
<dbReference type="InterPro" id="IPR011701">
    <property type="entry name" value="MFS"/>
</dbReference>
<dbReference type="PANTHER" id="PTHR42718:SF47">
    <property type="entry name" value="METHYL VIOLOGEN RESISTANCE PROTEIN SMVA"/>
    <property type="match status" value="1"/>
</dbReference>
<keyword evidence="3" id="KW-1003">Cell membrane</keyword>
<protein>
    <submittedName>
        <fullName evidence="9">MFS transporter</fullName>
    </submittedName>
</protein>
<keyword evidence="2" id="KW-0813">Transport</keyword>
<evidence type="ECO:0000256" key="1">
    <source>
        <dbReference type="ARBA" id="ARBA00004651"/>
    </source>
</evidence>
<feature type="transmembrane region" description="Helical" evidence="7">
    <location>
        <begin position="113"/>
        <end position="133"/>
    </location>
</feature>
<keyword evidence="10" id="KW-1185">Reference proteome</keyword>
<dbReference type="EMBL" id="JBHTHX010000230">
    <property type="protein sequence ID" value="MFD0884798.1"/>
    <property type="molecule type" value="Genomic_DNA"/>
</dbReference>
<evidence type="ECO:0000256" key="7">
    <source>
        <dbReference type="SAM" id="Phobius"/>
    </source>
</evidence>